<evidence type="ECO:0000313" key="2">
    <source>
        <dbReference type="EMBL" id="EKY02781.1"/>
    </source>
</evidence>
<dbReference type="PROSITE" id="PS51257">
    <property type="entry name" value="PROKAR_LIPOPROTEIN"/>
    <property type="match status" value="1"/>
</dbReference>
<organism evidence="2 3">
    <name type="scientific">Hoylesella saccharolytica F0055</name>
    <dbReference type="NCBI Taxonomy" id="1127699"/>
    <lineage>
        <taxon>Bacteria</taxon>
        <taxon>Pseudomonadati</taxon>
        <taxon>Bacteroidota</taxon>
        <taxon>Bacteroidia</taxon>
        <taxon>Bacteroidales</taxon>
        <taxon>Prevotellaceae</taxon>
        <taxon>Hoylesella</taxon>
    </lineage>
</organism>
<evidence type="ECO:0000259" key="1">
    <source>
        <dbReference type="Pfam" id="PF10988"/>
    </source>
</evidence>
<sequence length="251" mass="27505">MKRRKVLIFTTMAAVGFIVSSCFKSTRSEFRSTEEKLPYFNKIVISAPVRVHFIQGDKSSIKVVNKNKHGGQIIKEYHGGVLEISWNSLIKWNILKKSEKDVEVYVTSPDLIGVTLKGSGEFISSGKVDSDNLEITLAGSGDILFTDIICDKIKTNLRGSGDIKINNLQCLHSETTLMGSGDIKINSESSTTSDILLKGSGDIEINYNNANAISCKLEGSGDIELSGMAKTLNKQKRGSGDIDINKLRLQQ</sequence>
<dbReference type="Pfam" id="PF10988">
    <property type="entry name" value="DUF2807"/>
    <property type="match status" value="1"/>
</dbReference>
<comment type="caution">
    <text evidence="2">The sequence shown here is derived from an EMBL/GenBank/DDBJ whole genome shotgun (WGS) entry which is preliminary data.</text>
</comment>
<dbReference type="STRING" id="1127699.HMPREF9151_00685"/>
<dbReference type="InterPro" id="IPR021255">
    <property type="entry name" value="DUF2807"/>
</dbReference>
<proteinExistence type="predicted"/>
<dbReference type="AlphaFoldDB" id="L1NHI0"/>
<keyword evidence="3" id="KW-1185">Reference proteome</keyword>
<name>L1NHI0_9BACT</name>
<accession>L1NHI0</accession>
<dbReference type="RefSeq" id="WP_009161852.1">
    <property type="nucleotide sequence ID" value="NZ_KB290974.1"/>
</dbReference>
<dbReference type="HOGENOM" id="CLU_072746_3_0_10"/>
<protein>
    <recommendedName>
        <fullName evidence="1">Putative auto-transporter adhesin head GIN domain-containing protein</fullName>
    </recommendedName>
</protein>
<dbReference type="EMBL" id="AMEP01000046">
    <property type="protein sequence ID" value="EKY02781.1"/>
    <property type="molecule type" value="Genomic_DNA"/>
</dbReference>
<gene>
    <name evidence="2" type="ORF">HMPREF9151_00685</name>
</gene>
<evidence type="ECO:0000313" key="3">
    <source>
        <dbReference type="Proteomes" id="UP000010433"/>
    </source>
</evidence>
<reference evidence="2 3" key="1">
    <citation type="submission" date="2012-05" db="EMBL/GenBank/DDBJ databases">
        <authorList>
            <person name="Weinstock G."/>
            <person name="Sodergren E."/>
            <person name="Lobos E.A."/>
            <person name="Fulton L."/>
            <person name="Fulton R."/>
            <person name="Courtney L."/>
            <person name="Fronick C."/>
            <person name="O'Laughlin M."/>
            <person name="Godfrey J."/>
            <person name="Wilson R.M."/>
            <person name="Miner T."/>
            <person name="Farmer C."/>
            <person name="Delehaunty K."/>
            <person name="Cordes M."/>
            <person name="Minx P."/>
            <person name="Tomlinson C."/>
            <person name="Chen J."/>
            <person name="Wollam A."/>
            <person name="Pepin K.H."/>
            <person name="Bhonagiri V."/>
            <person name="Zhang X."/>
            <person name="Suruliraj S."/>
            <person name="Warren W."/>
            <person name="Mitreva M."/>
            <person name="Mardis E.R."/>
            <person name="Wilson R.K."/>
        </authorList>
    </citation>
    <scope>NUCLEOTIDE SEQUENCE [LARGE SCALE GENOMIC DNA]</scope>
    <source>
        <strain evidence="2 3">F0055</strain>
    </source>
</reference>
<dbReference type="Proteomes" id="UP000010433">
    <property type="component" value="Unassembled WGS sequence"/>
</dbReference>
<dbReference type="PATRIC" id="fig|1127699.3.peg.632"/>
<feature type="domain" description="Putative auto-transporter adhesin head GIN" evidence="1">
    <location>
        <begin position="40"/>
        <end position="209"/>
    </location>
</feature>
<dbReference type="OrthoDB" id="1064915at2"/>
<dbReference type="Gene3D" id="2.160.20.120">
    <property type="match status" value="1"/>
</dbReference>